<dbReference type="STRING" id="203124.Tery_3431"/>
<dbReference type="RefSeq" id="WP_011612867.1">
    <property type="nucleotide sequence ID" value="NC_008312.1"/>
</dbReference>
<dbReference type="EMBL" id="CP000393">
    <property type="protein sequence ID" value="ABG52524.1"/>
    <property type="molecule type" value="Genomic_DNA"/>
</dbReference>
<dbReference type="AlphaFoldDB" id="Q10Z00"/>
<protein>
    <submittedName>
        <fullName evidence="1">Uncharacterized protein</fullName>
    </submittedName>
</protein>
<dbReference type="OrthoDB" id="485097at2"/>
<organism evidence="1">
    <name type="scientific">Trichodesmium erythraeum (strain IMS101)</name>
    <dbReference type="NCBI Taxonomy" id="203124"/>
    <lineage>
        <taxon>Bacteria</taxon>
        <taxon>Bacillati</taxon>
        <taxon>Cyanobacteriota</taxon>
        <taxon>Cyanophyceae</taxon>
        <taxon>Oscillatoriophycideae</taxon>
        <taxon>Oscillatoriales</taxon>
        <taxon>Microcoleaceae</taxon>
        <taxon>Trichodesmium</taxon>
    </lineage>
</organism>
<accession>Q10Z00</accession>
<sequence length="152" mass="17583">MASHDQVRKYIAYWFQLGKKMLTRNGQESFVPQVILSGDRYTQEFEECWQKILSSESGDCYLEGTNQTTEELLSPQWDICSCARCSMPIPFHVKGMPPEYCPCFDLPNWPDTETPLPRAPISSKLYLLSICERLLSGKKKENVDTYHHNSPR</sequence>
<dbReference type="HOGENOM" id="CLU_116628_0_0_3"/>
<gene>
    <name evidence="1" type="ordered locus">Tery_3431</name>
</gene>
<evidence type="ECO:0000313" key="1">
    <source>
        <dbReference type="EMBL" id="ABG52524.1"/>
    </source>
</evidence>
<dbReference type="eggNOG" id="ENOG50317WH">
    <property type="taxonomic scope" value="Bacteria"/>
</dbReference>
<reference evidence="1" key="1">
    <citation type="submission" date="2006-06" db="EMBL/GenBank/DDBJ databases">
        <title>Complete sequence of Trichodesmium erythraeum IMS101.</title>
        <authorList>
            <consortium name="US DOE Joint Genome Institute"/>
            <person name="Copeland A."/>
            <person name="Lucas S."/>
            <person name="Lapidus A."/>
            <person name="Barry K."/>
            <person name="Detter J.C."/>
            <person name="Glavina del Rio T."/>
            <person name="Hammon N."/>
            <person name="Israni S."/>
            <person name="Dalin E."/>
            <person name="Tice H."/>
            <person name="Pitluck S."/>
            <person name="Kiss H."/>
            <person name="Munk A.C."/>
            <person name="Brettin T."/>
            <person name="Bruce D."/>
            <person name="Han C."/>
            <person name="Tapia R."/>
            <person name="Gilna P."/>
            <person name="Schmutz J."/>
            <person name="Larimer F."/>
            <person name="Land M."/>
            <person name="Hauser L."/>
            <person name="Kyrpides N."/>
            <person name="Kim E."/>
            <person name="Richardson P."/>
        </authorList>
    </citation>
    <scope>NUCLEOTIDE SEQUENCE [LARGE SCALE GENOMIC DNA]</scope>
    <source>
        <strain evidence="1">IMS101</strain>
    </source>
</reference>
<proteinExistence type="predicted"/>
<dbReference type="KEGG" id="ter:Tery_3431"/>
<name>Q10Z00_TRIEI</name>